<keyword evidence="4" id="KW-1003">Cell membrane</keyword>
<dbReference type="FunFam" id="1.20.1280.290:FF:000003">
    <property type="entry name" value="Bidirectional sugar transporter SWEET"/>
    <property type="match status" value="1"/>
</dbReference>
<dbReference type="GO" id="GO:0051119">
    <property type="term" value="F:sugar transmembrane transporter activity"/>
    <property type="evidence" value="ECO:0007669"/>
    <property type="project" value="InterPro"/>
</dbReference>
<keyword evidence="6 10" id="KW-0812">Transmembrane</keyword>
<keyword evidence="12" id="KW-1185">Reference proteome</keyword>
<evidence type="ECO:0008006" key="13">
    <source>
        <dbReference type="Google" id="ProtNLM"/>
    </source>
</evidence>
<evidence type="ECO:0000256" key="2">
    <source>
        <dbReference type="ARBA" id="ARBA00007809"/>
    </source>
</evidence>
<keyword evidence="8 10" id="KW-1133">Transmembrane helix</keyword>
<comment type="similarity">
    <text evidence="2">Belongs to the SWEET sugar transporter family.</text>
</comment>
<gene>
    <name evidence="11" type="ORF">EZV62_017308</name>
</gene>
<feature type="transmembrane region" description="Helical" evidence="10">
    <location>
        <begin position="145"/>
        <end position="168"/>
    </location>
</feature>
<evidence type="ECO:0000256" key="6">
    <source>
        <dbReference type="ARBA" id="ARBA00022692"/>
    </source>
</evidence>
<keyword evidence="3" id="KW-0813">Transport</keyword>
<dbReference type="GO" id="GO:0005886">
    <property type="term" value="C:plasma membrane"/>
    <property type="evidence" value="ECO:0007669"/>
    <property type="project" value="UniProtKB-SubCell"/>
</dbReference>
<feature type="transmembrane region" description="Helical" evidence="10">
    <location>
        <begin position="267"/>
        <end position="288"/>
    </location>
</feature>
<evidence type="ECO:0000256" key="3">
    <source>
        <dbReference type="ARBA" id="ARBA00022448"/>
    </source>
</evidence>
<protein>
    <recommendedName>
        <fullName evidence="13">Bidirectional sugar transporter SWEET</fullName>
    </recommendedName>
</protein>
<dbReference type="Gene3D" id="1.20.1280.290">
    <property type="match status" value="2"/>
</dbReference>
<evidence type="ECO:0000256" key="4">
    <source>
        <dbReference type="ARBA" id="ARBA00022475"/>
    </source>
</evidence>
<evidence type="ECO:0000313" key="12">
    <source>
        <dbReference type="Proteomes" id="UP000323000"/>
    </source>
</evidence>
<organism evidence="11 12">
    <name type="scientific">Acer yangbiense</name>
    <dbReference type="NCBI Taxonomy" id="1000413"/>
    <lineage>
        <taxon>Eukaryota</taxon>
        <taxon>Viridiplantae</taxon>
        <taxon>Streptophyta</taxon>
        <taxon>Embryophyta</taxon>
        <taxon>Tracheophyta</taxon>
        <taxon>Spermatophyta</taxon>
        <taxon>Magnoliopsida</taxon>
        <taxon>eudicotyledons</taxon>
        <taxon>Gunneridae</taxon>
        <taxon>Pentapetalae</taxon>
        <taxon>rosids</taxon>
        <taxon>malvids</taxon>
        <taxon>Sapindales</taxon>
        <taxon>Sapindaceae</taxon>
        <taxon>Hippocastanoideae</taxon>
        <taxon>Acereae</taxon>
        <taxon>Acer</taxon>
    </lineage>
</organism>
<dbReference type="OrthoDB" id="409725at2759"/>
<dbReference type="InterPro" id="IPR004316">
    <property type="entry name" value="SWEET_rpt"/>
</dbReference>
<feature type="transmembrane region" description="Helical" evidence="10">
    <location>
        <begin position="121"/>
        <end position="139"/>
    </location>
</feature>
<comment type="subcellular location">
    <subcellularLocation>
        <location evidence="1">Cell membrane</location>
        <topology evidence="1">Multi-pass membrane protein</topology>
    </subcellularLocation>
</comment>
<dbReference type="Proteomes" id="UP000323000">
    <property type="component" value="Chromosome 8"/>
</dbReference>
<feature type="transmembrane region" description="Helical" evidence="10">
    <location>
        <begin position="180"/>
        <end position="200"/>
    </location>
</feature>
<evidence type="ECO:0000256" key="7">
    <source>
        <dbReference type="ARBA" id="ARBA00022737"/>
    </source>
</evidence>
<dbReference type="PANTHER" id="PTHR10791:SF222">
    <property type="entry name" value="BIDIRECTIONAL SUGAR TRANSPORTER SWEET15"/>
    <property type="match status" value="1"/>
</dbReference>
<evidence type="ECO:0000313" key="11">
    <source>
        <dbReference type="EMBL" id="TXG55995.1"/>
    </source>
</evidence>
<evidence type="ECO:0000256" key="10">
    <source>
        <dbReference type="SAM" id="Phobius"/>
    </source>
</evidence>
<dbReference type="EMBL" id="VAHF01000008">
    <property type="protein sequence ID" value="TXG55995.1"/>
    <property type="molecule type" value="Genomic_DNA"/>
</dbReference>
<evidence type="ECO:0000256" key="8">
    <source>
        <dbReference type="ARBA" id="ARBA00022989"/>
    </source>
</evidence>
<evidence type="ECO:0000256" key="5">
    <source>
        <dbReference type="ARBA" id="ARBA00022597"/>
    </source>
</evidence>
<reference evidence="12" key="1">
    <citation type="journal article" date="2019" name="Gigascience">
        <title>De novo genome assembly of the endangered Acer yangbiense, a plant species with extremely small populations endemic to Yunnan Province, China.</title>
        <authorList>
            <person name="Yang J."/>
            <person name="Wariss H.M."/>
            <person name="Tao L."/>
            <person name="Zhang R."/>
            <person name="Yun Q."/>
            <person name="Hollingsworth P."/>
            <person name="Dao Z."/>
            <person name="Luo G."/>
            <person name="Guo H."/>
            <person name="Ma Y."/>
            <person name="Sun W."/>
        </authorList>
    </citation>
    <scope>NUCLEOTIDE SEQUENCE [LARGE SCALE GENOMIC DNA]</scope>
    <source>
        <strain evidence="12">cv. Malutang</strain>
    </source>
</reference>
<dbReference type="PANTHER" id="PTHR10791">
    <property type="entry name" value="RAG1-ACTIVATING PROTEIN 1"/>
    <property type="match status" value="1"/>
</dbReference>
<sequence length="377" mass="42544">MLRGLHLAAECGIVLECRLLFLESYALNVVNAVVAYLSPSLLLCQICWGNDRGYSAASILIKCKLFLGGGAESFRDGHYDQSTSHDSSLWHLSMNGYFYSFSSRSTFYRIFKRKTTDSFQCLPYLVALFSSMFWLYYAMVKGNAFLLITINCFGCVVETIYIAMFIAYAPIENRKLALKILFSMNIGAFTLILVLTHFLLKGSLQVIVIGWICVGFSVCVFAAPLSIVAHVIRTKSVEFMPFNLSFFLTVSAIMWFGYGISLKDICIAIPNVIGFVLGLVQMILYMFYKNIRTIEKVAVETALPESPVKNIVIIQTIGNDVLIPVEIQHYMKNNNEEIKEDAAAEVVELQGVDRHEPKIQEKSFEIWNDVHRDESPV</sequence>
<feature type="transmembrane region" description="Helical" evidence="10">
    <location>
        <begin position="244"/>
        <end position="261"/>
    </location>
</feature>
<accession>A0A5C7HH29</accession>
<evidence type="ECO:0000256" key="9">
    <source>
        <dbReference type="ARBA" id="ARBA00023136"/>
    </source>
</evidence>
<keyword evidence="7" id="KW-0677">Repeat</keyword>
<keyword evidence="9 10" id="KW-0472">Membrane</keyword>
<dbReference type="AlphaFoldDB" id="A0A5C7HH29"/>
<comment type="caution">
    <text evidence="11">The sequence shown here is derived from an EMBL/GenBank/DDBJ whole genome shotgun (WGS) entry which is preliminary data.</text>
</comment>
<keyword evidence="5" id="KW-0762">Sugar transport</keyword>
<feature type="transmembrane region" description="Helical" evidence="10">
    <location>
        <begin position="206"/>
        <end position="232"/>
    </location>
</feature>
<dbReference type="InterPro" id="IPR047664">
    <property type="entry name" value="SWEET"/>
</dbReference>
<name>A0A5C7HH29_9ROSI</name>
<dbReference type="Pfam" id="PF03083">
    <property type="entry name" value="MtN3_slv"/>
    <property type="match status" value="2"/>
</dbReference>
<evidence type="ECO:0000256" key="1">
    <source>
        <dbReference type="ARBA" id="ARBA00004651"/>
    </source>
</evidence>
<proteinExistence type="inferred from homology"/>